<dbReference type="EMBL" id="PEKC01000016">
    <property type="protein sequence ID" value="PII36514.1"/>
    <property type="molecule type" value="Genomic_DNA"/>
</dbReference>
<comment type="caution">
    <text evidence="1">The sequence shown here is derived from an EMBL/GenBank/DDBJ whole genome shotgun (WGS) entry which is preliminary data.</text>
</comment>
<reference evidence="1" key="1">
    <citation type="submission" date="2017-10" db="EMBL/GenBank/DDBJ databases">
        <title>Chryseobacterium sp. B5 is a hydrocarbonoclastic and plant growth promoting bacterium.</title>
        <authorList>
            <person name="Thijs S."/>
            <person name="Gkorezis P."/>
            <person name="Van Hamme J."/>
        </authorList>
    </citation>
    <scope>NUCLEOTIDE SEQUENCE</scope>
    <source>
        <strain evidence="1">B5</strain>
    </source>
</reference>
<accession>A0A2G7T9E2</accession>
<proteinExistence type="predicted"/>
<organism evidence="1">
    <name type="scientific">Chryseobacterium sp. B5</name>
    <dbReference type="NCBI Taxonomy" id="2050562"/>
    <lineage>
        <taxon>Bacteria</taxon>
        <taxon>Pseudomonadati</taxon>
        <taxon>Bacteroidota</taxon>
        <taxon>Flavobacteriia</taxon>
        <taxon>Flavobacteriales</taxon>
        <taxon>Weeksellaceae</taxon>
        <taxon>Chryseobacterium group</taxon>
        <taxon>Chryseobacterium</taxon>
    </lineage>
</organism>
<protein>
    <submittedName>
        <fullName evidence="1">Uncharacterized protein</fullName>
    </submittedName>
</protein>
<gene>
    <name evidence="1" type="ORF">CTI11_06615</name>
</gene>
<dbReference type="AlphaFoldDB" id="A0A2G7T9E2"/>
<evidence type="ECO:0000313" key="1">
    <source>
        <dbReference type="EMBL" id="PII36514.1"/>
    </source>
</evidence>
<name>A0A2G7T9E2_9FLAO</name>
<sequence>MAQPRVRVADPHVICFDDAGGLKQKGTIWFPRGIERLQRSERKRVRPLSQYILNVNNCDCH</sequence>